<dbReference type="SUPFAM" id="SSF54593">
    <property type="entry name" value="Glyoxalase/Bleomycin resistance protein/Dihydroxybiphenyl dioxygenase"/>
    <property type="match status" value="1"/>
</dbReference>
<dbReference type="AlphaFoldDB" id="A0AAW6TD52"/>
<dbReference type="PROSITE" id="PS51819">
    <property type="entry name" value="VOC"/>
    <property type="match status" value="2"/>
</dbReference>
<evidence type="ECO:0000256" key="1">
    <source>
        <dbReference type="SAM" id="MobiDB-lite"/>
    </source>
</evidence>
<gene>
    <name evidence="3" type="ORF">QF206_08515</name>
</gene>
<proteinExistence type="predicted"/>
<keyword evidence="4" id="KW-1185">Reference proteome</keyword>
<dbReference type="Pfam" id="PF00903">
    <property type="entry name" value="Glyoxalase"/>
    <property type="match status" value="2"/>
</dbReference>
<evidence type="ECO:0000313" key="3">
    <source>
        <dbReference type="EMBL" id="MDI2099002.1"/>
    </source>
</evidence>
<dbReference type="InterPro" id="IPR029068">
    <property type="entry name" value="Glyas_Bleomycin-R_OHBP_Dase"/>
</dbReference>
<feature type="domain" description="VOC" evidence="2">
    <location>
        <begin position="14"/>
        <end position="126"/>
    </location>
</feature>
<evidence type="ECO:0000259" key="2">
    <source>
        <dbReference type="PROSITE" id="PS51819"/>
    </source>
</evidence>
<organism evidence="3 4">
    <name type="scientific">Ruicaihuangia caeni</name>
    <dbReference type="NCBI Taxonomy" id="3042517"/>
    <lineage>
        <taxon>Bacteria</taxon>
        <taxon>Bacillati</taxon>
        <taxon>Actinomycetota</taxon>
        <taxon>Actinomycetes</taxon>
        <taxon>Micrococcales</taxon>
        <taxon>Microbacteriaceae</taxon>
        <taxon>Ruicaihuangia</taxon>
    </lineage>
</organism>
<accession>A0AAW6TD52</accession>
<dbReference type="InterPro" id="IPR004360">
    <property type="entry name" value="Glyas_Fos-R_dOase_dom"/>
</dbReference>
<sequence length="326" mass="35717">MSALPAEPIYDVAQLGHVELLTPDLEASAQFFTDVYGLYRVAETADAVYLRAWNDDVLTSLRLTAAEQPGLGHVAWRTTSPQALERRVAALEERGVEGAWHDGDVGHGRAYRYTGIGGHEQELYFESEKYRAPEGQEPYLPNQPQKFAPHGAAAAHIDHINLLVPNVAEASRFQQETLGFKLRERLTPAGAEEVGAWLSVMTKAHDLALTKEPHPTEGRLHHLAYAVESHLDVIRAADIFMEQGVGVEFGPAKHSRTQGFFLYVIEPGGNRIEIFTGGIHIFSPDFEPVTWTTEAGGRGTAWGTPVPESFHSHATPPYPVATGAAL</sequence>
<feature type="domain" description="VOC" evidence="2">
    <location>
        <begin position="156"/>
        <end position="277"/>
    </location>
</feature>
<dbReference type="InterPro" id="IPR037523">
    <property type="entry name" value="VOC_core"/>
</dbReference>
<dbReference type="Gene3D" id="3.10.180.10">
    <property type="entry name" value="2,3-Dihydroxybiphenyl 1,2-Dioxygenase, domain 1"/>
    <property type="match status" value="2"/>
</dbReference>
<dbReference type="RefSeq" id="WP_281488788.1">
    <property type="nucleotide sequence ID" value="NZ_JASATX010000003.1"/>
</dbReference>
<feature type="region of interest" description="Disordered" evidence="1">
    <location>
        <begin position="296"/>
        <end position="315"/>
    </location>
</feature>
<dbReference type="Proteomes" id="UP001321506">
    <property type="component" value="Unassembled WGS sequence"/>
</dbReference>
<dbReference type="EMBL" id="JASATX010000003">
    <property type="protein sequence ID" value="MDI2099002.1"/>
    <property type="molecule type" value="Genomic_DNA"/>
</dbReference>
<protein>
    <submittedName>
        <fullName evidence="3">VOC family protein</fullName>
    </submittedName>
</protein>
<name>A0AAW6TD52_9MICO</name>
<reference evidence="3 4" key="1">
    <citation type="submission" date="2023-04" db="EMBL/GenBank/DDBJ databases">
        <title>Klugiella caeni sp. nov. isolated from the sludge of biochemical tank.</title>
        <authorList>
            <person name="Geng K."/>
        </authorList>
    </citation>
    <scope>NUCLEOTIDE SEQUENCE [LARGE SCALE GENOMIC DNA]</scope>
    <source>
        <strain evidence="3 4">YN-L-19</strain>
    </source>
</reference>
<dbReference type="InterPro" id="IPR050383">
    <property type="entry name" value="GlyoxalaseI/FosfomycinResist"/>
</dbReference>
<dbReference type="PANTHER" id="PTHR21366">
    <property type="entry name" value="GLYOXALASE FAMILY PROTEIN"/>
    <property type="match status" value="1"/>
</dbReference>
<comment type="caution">
    <text evidence="3">The sequence shown here is derived from an EMBL/GenBank/DDBJ whole genome shotgun (WGS) entry which is preliminary data.</text>
</comment>
<evidence type="ECO:0000313" key="4">
    <source>
        <dbReference type="Proteomes" id="UP001321506"/>
    </source>
</evidence>